<proteinExistence type="predicted"/>
<sequence>MNGSESLGITRALHDPAHLEQIAHLDPRDPLVPEVFERDGVVVLDGVLTEREVARIERNVERYRKHMLAALPEDWVRRVGDDVVSGMYFMERVDPFFKGLGEDPVLRALVEVVTGARAHPMGVETFDKPAQVGSPALPHQDGVYFAETSTRIAHVWLPLDPTDAGNGAMWYWPGSHRGEILPHVPTDDPWLVQVDPDTVAMLPAPRLAALRPGSVIIHHDRIVHASPPNASPQSRRAVAIAWQLDL</sequence>
<reference evidence="1" key="1">
    <citation type="submission" date="2023-07" db="EMBL/GenBank/DDBJ databases">
        <title>Functional and genomic diversity of the sorghum phyllosphere microbiome.</title>
        <authorList>
            <person name="Shade A."/>
        </authorList>
    </citation>
    <scope>NUCLEOTIDE SEQUENCE</scope>
    <source>
        <strain evidence="1">SORGH_AS_1067</strain>
    </source>
</reference>
<dbReference type="GO" id="GO:0005506">
    <property type="term" value="F:iron ion binding"/>
    <property type="evidence" value="ECO:0007669"/>
    <property type="project" value="UniProtKB-ARBA"/>
</dbReference>
<dbReference type="EC" id="1.14.11.18" evidence="1"/>
<dbReference type="GO" id="GO:0048244">
    <property type="term" value="F:phytanoyl-CoA dioxygenase activity"/>
    <property type="evidence" value="ECO:0007669"/>
    <property type="project" value="UniProtKB-EC"/>
</dbReference>
<dbReference type="EMBL" id="JAUTAN010000001">
    <property type="protein sequence ID" value="MDQ1102851.1"/>
    <property type="molecule type" value="Genomic_DNA"/>
</dbReference>
<organism evidence="1 2">
    <name type="scientific">Nocardioides zeae</name>
    <dbReference type="NCBI Taxonomy" id="1457234"/>
    <lineage>
        <taxon>Bacteria</taxon>
        <taxon>Bacillati</taxon>
        <taxon>Actinomycetota</taxon>
        <taxon>Actinomycetes</taxon>
        <taxon>Propionibacteriales</taxon>
        <taxon>Nocardioidaceae</taxon>
        <taxon>Nocardioides</taxon>
    </lineage>
</organism>
<dbReference type="Proteomes" id="UP001239215">
    <property type="component" value="Unassembled WGS sequence"/>
</dbReference>
<evidence type="ECO:0000313" key="1">
    <source>
        <dbReference type="EMBL" id="MDQ1102851.1"/>
    </source>
</evidence>
<dbReference type="PANTHER" id="PTHR20883">
    <property type="entry name" value="PHYTANOYL-COA DIOXYGENASE DOMAIN CONTAINING 1"/>
    <property type="match status" value="1"/>
</dbReference>
<gene>
    <name evidence="1" type="ORF">QE405_000135</name>
</gene>
<name>A0AAJ1U1N3_9ACTN</name>
<protein>
    <submittedName>
        <fullName evidence="1">Phytanoyl-CoA hydroxylase</fullName>
        <ecNumber evidence="1">1.14.11.18</ecNumber>
    </submittedName>
</protein>
<keyword evidence="1" id="KW-0560">Oxidoreductase</keyword>
<dbReference type="RefSeq" id="WP_307198307.1">
    <property type="nucleotide sequence ID" value="NZ_JAUTAN010000001.1"/>
</dbReference>
<dbReference type="Gene3D" id="2.60.120.620">
    <property type="entry name" value="q2cbj1_9rhob like domain"/>
    <property type="match status" value="1"/>
</dbReference>
<dbReference type="InterPro" id="IPR008775">
    <property type="entry name" value="Phytyl_CoA_dOase-like"/>
</dbReference>
<accession>A0AAJ1U1N3</accession>
<dbReference type="AlphaFoldDB" id="A0AAJ1U1N3"/>
<dbReference type="SUPFAM" id="SSF51197">
    <property type="entry name" value="Clavaminate synthase-like"/>
    <property type="match status" value="1"/>
</dbReference>
<dbReference type="PANTHER" id="PTHR20883:SF46">
    <property type="entry name" value="PHYTANOYL-COA HYDROXYLASE"/>
    <property type="match status" value="1"/>
</dbReference>
<dbReference type="Pfam" id="PF05721">
    <property type="entry name" value="PhyH"/>
    <property type="match status" value="1"/>
</dbReference>
<evidence type="ECO:0000313" key="2">
    <source>
        <dbReference type="Proteomes" id="UP001239215"/>
    </source>
</evidence>
<comment type="caution">
    <text evidence="1">The sequence shown here is derived from an EMBL/GenBank/DDBJ whole genome shotgun (WGS) entry which is preliminary data.</text>
</comment>